<evidence type="ECO:0000313" key="3">
    <source>
        <dbReference type="EMBL" id="KAK1922687.1"/>
    </source>
</evidence>
<dbReference type="GO" id="GO:0003743">
    <property type="term" value="F:translation initiation factor activity"/>
    <property type="evidence" value="ECO:0007669"/>
    <property type="project" value="UniProtKB-KW"/>
</dbReference>
<dbReference type="GO" id="GO:0016281">
    <property type="term" value="C:eukaryotic translation initiation factor 4F complex"/>
    <property type="evidence" value="ECO:0007669"/>
    <property type="project" value="TreeGrafter"/>
</dbReference>
<dbReference type="PANTHER" id="PTHR11960:SF73">
    <property type="entry name" value="TRANSLATION INITIATION FACTOR 4E, PUTATIVE-RELATED"/>
    <property type="match status" value="1"/>
</dbReference>
<dbReference type="PANTHER" id="PTHR11960">
    <property type="entry name" value="EUKARYOTIC TRANSLATION INITIATION FACTOR 4E RELATED"/>
    <property type="match status" value="1"/>
</dbReference>
<evidence type="ECO:0000313" key="4">
    <source>
        <dbReference type="Proteomes" id="UP001182556"/>
    </source>
</evidence>
<dbReference type="EMBL" id="JAODAN010000008">
    <property type="protein sequence ID" value="KAK1922687.1"/>
    <property type="molecule type" value="Genomic_DNA"/>
</dbReference>
<dbReference type="InterPro" id="IPR001040">
    <property type="entry name" value="TIF_eIF_4E"/>
</dbReference>
<proteinExistence type="inferred from homology"/>
<feature type="compositionally biased region" description="Low complexity" evidence="2">
    <location>
        <begin position="253"/>
        <end position="267"/>
    </location>
</feature>
<feature type="region of interest" description="Disordered" evidence="2">
    <location>
        <begin position="482"/>
        <end position="579"/>
    </location>
</feature>
<comment type="similarity">
    <text evidence="1">Belongs to the eukaryotic initiation factor 4E family.</text>
</comment>
<dbReference type="Proteomes" id="UP001182556">
    <property type="component" value="Unassembled WGS sequence"/>
</dbReference>
<feature type="region of interest" description="Disordered" evidence="2">
    <location>
        <begin position="1"/>
        <end position="190"/>
    </location>
</feature>
<feature type="compositionally biased region" description="Polar residues" evidence="2">
    <location>
        <begin position="242"/>
        <end position="252"/>
    </location>
</feature>
<dbReference type="GO" id="GO:0000340">
    <property type="term" value="F:RNA 7-methylguanosine cap binding"/>
    <property type="evidence" value="ECO:0007669"/>
    <property type="project" value="TreeGrafter"/>
</dbReference>
<keyword evidence="4" id="KW-1185">Reference proteome</keyword>
<name>A0AAD9CW91_PAPLA</name>
<feature type="compositionally biased region" description="Basic and acidic residues" evidence="2">
    <location>
        <begin position="181"/>
        <end position="190"/>
    </location>
</feature>
<feature type="compositionally biased region" description="Polar residues" evidence="2">
    <location>
        <begin position="56"/>
        <end position="88"/>
    </location>
</feature>
<sequence length="579" mass="61671">MSEQVDMQGAASATPPESGKIDGAEKKQVVHGGETSVGSSSPSHGSGTTSRMSRMPSLQQISSRLHQPGPLSTQPASSGNIERSSAPSPNAKPESPALSRPKLAVDAASHSVSGPASIIASPSGRLKLPPSAMMRSRSTSSAPPFSGTSDLKVDTDDFGVRSATPNPSSAAPIRVDNSRSMSREHSREEYIKGYKDVPSLSAIRARIGAIKASPLGEGTKATEDKSPIPPIEPAPADEGTDQAEQQVIAPTQPSDSMPSATSSASSDQVPAGKKQEHPLKHSWTLYFDSKNFKPDPSFVSAKEGETLGDYEKSLVTVGRFDTVEGFARHLNNIRLPSHLARNSNYHMFKNGIRPMWEDPANANGGKWVILFRSAPYLLDFAWANLTMALVGEILDPEDKVCGVVASSRPKVDRIQVWTRSRDDVEGINLIGRRILESMSLEGRESENMSMDFQYNAGNSNPAPGLFLHIPFPNRSASFALSSQSPTRLGMPSPGMAAGRLGLLHHPSLPSLPRTPISPQSPTPPREEGEKKEAKAPPPVPHSAPGQRRASSSHPAMESSATLGETTSPRGNHAQLAEAK</sequence>
<dbReference type="InterPro" id="IPR023398">
    <property type="entry name" value="TIF_eIF4e-like"/>
</dbReference>
<comment type="caution">
    <text evidence="3">The sequence shown here is derived from an EMBL/GenBank/DDBJ whole genome shotgun (WGS) entry which is preliminary data.</text>
</comment>
<gene>
    <name evidence="3" type="ORF">DB88DRAFT_366033</name>
</gene>
<reference evidence="3" key="1">
    <citation type="submission" date="2023-02" db="EMBL/GenBank/DDBJ databases">
        <title>Identification and recombinant expression of a fungal hydrolase from Papiliotrema laurentii that hydrolyzes apple cutin and clears colloidal polyester polyurethane.</title>
        <authorList>
            <consortium name="DOE Joint Genome Institute"/>
            <person name="Roman V.A."/>
            <person name="Bojanowski C."/>
            <person name="Crable B.R."/>
            <person name="Wagner D.N."/>
            <person name="Hung C.S."/>
            <person name="Nadeau L.J."/>
            <person name="Schratz L."/>
            <person name="Haridas S."/>
            <person name="Pangilinan J."/>
            <person name="Lipzen A."/>
            <person name="Na H."/>
            <person name="Yan M."/>
            <person name="Ng V."/>
            <person name="Grigoriev I.V."/>
            <person name="Spatafora J.W."/>
            <person name="Barlow D."/>
            <person name="Biffinger J."/>
            <person name="Kelley-Loughnane N."/>
            <person name="Varaljay V.A."/>
            <person name="Crookes-Goodson W.J."/>
        </authorList>
    </citation>
    <scope>NUCLEOTIDE SEQUENCE</scope>
    <source>
        <strain evidence="3">5307AH</strain>
    </source>
</reference>
<organism evidence="3 4">
    <name type="scientific">Papiliotrema laurentii</name>
    <name type="common">Cryptococcus laurentii</name>
    <dbReference type="NCBI Taxonomy" id="5418"/>
    <lineage>
        <taxon>Eukaryota</taxon>
        <taxon>Fungi</taxon>
        <taxon>Dikarya</taxon>
        <taxon>Basidiomycota</taxon>
        <taxon>Agaricomycotina</taxon>
        <taxon>Tremellomycetes</taxon>
        <taxon>Tremellales</taxon>
        <taxon>Rhynchogastremaceae</taxon>
        <taxon>Papiliotrema</taxon>
    </lineage>
</organism>
<feature type="region of interest" description="Disordered" evidence="2">
    <location>
        <begin position="209"/>
        <end position="276"/>
    </location>
</feature>
<dbReference type="Pfam" id="PF01652">
    <property type="entry name" value="IF4E"/>
    <property type="match status" value="1"/>
</dbReference>
<feature type="compositionally biased region" description="Polar residues" evidence="2">
    <location>
        <begin position="548"/>
        <end position="569"/>
    </location>
</feature>
<keyword evidence="1" id="KW-0694">RNA-binding</keyword>
<dbReference type="AlphaFoldDB" id="A0AAD9CW91"/>
<accession>A0AAD9CW91</accession>
<keyword evidence="1 3" id="KW-0396">Initiation factor</keyword>
<feature type="compositionally biased region" description="Low complexity" evidence="2">
    <location>
        <begin position="498"/>
        <end position="513"/>
    </location>
</feature>
<keyword evidence="1" id="KW-0648">Protein biosynthesis</keyword>
<feature type="compositionally biased region" description="Basic and acidic residues" evidence="2">
    <location>
        <begin position="524"/>
        <end position="534"/>
    </location>
</feature>
<dbReference type="Gene3D" id="3.30.760.10">
    <property type="entry name" value="RNA Cap, Translation Initiation Factor Eif4e"/>
    <property type="match status" value="1"/>
</dbReference>
<evidence type="ECO:0000256" key="1">
    <source>
        <dbReference type="RuleBase" id="RU004374"/>
    </source>
</evidence>
<feature type="compositionally biased region" description="Low complexity" evidence="2">
    <location>
        <begin position="32"/>
        <end position="50"/>
    </location>
</feature>
<protein>
    <submittedName>
        <fullName evidence="3">Translation initiation factor eIF 4e-like domain-containing protein</fullName>
    </submittedName>
</protein>
<evidence type="ECO:0000256" key="2">
    <source>
        <dbReference type="SAM" id="MobiDB-lite"/>
    </source>
</evidence>
<feature type="compositionally biased region" description="Low complexity" evidence="2">
    <location>
        <begin position="129"/>
        <end position="144"/>
    </location>
</feature>
<feature type="compositionally biased region" description="Basic and acidic residues" evidence="2">
    <location>
        <begin position="19"/>
        <end position="28"/>
    </location>
</feature>
<dbReference type="SUPFAM" id="SSF55418">
    <property type="entry name" value="eIF4e-like"/>
    <property type="match status" value="1"/>
</dbReference>